<dbReference type="EMBL" id="LS974618">
    <property type="protein sequence ID" value="CAG7894389.1"/>
    <property type="molecule type" value="Genomic_DNA"/>
</dbReference>
<accession>A0A3P6ASA4</accession>
<organism evidence="2">
    <name type="scientific">Brassica campestris</name>
    <name type="common">Field mustard</name>
    <dbReference type="NCBI Taxonomy" id="3711"/>
    <lineage>
        <taxon>Eukaryota</taxon>
        <taxon>Viridiplantae</taxon>
        <taxon>Streptophyta</taxon>
        <taxon>Embryophyta</taxon>
        <taxon>Tracheophyta</taxon>
        <taxon>Spermatophyta</taxon>
        <taxon>Magnoliopsida</taxon>
        <taxon>eudicotyledons</taxon>
        <taxon>Gunneridae</taxon>
        <taxon>Pentapetalae</taxon>
        <taxon>rosids</taxon>
        <taxon>malvids</taxon>
        <taxon>Brassicales</taxon>
        <taxon>Brassicaceae</taxon>
        <taxon>Brassiceae</taxon>
        <taxon>Brassica</taxon>
    </lineage>
</organism>
<protein>
    <recommendedName>
        <fullName evidence="3">Reverse transcriptase zinc-binding domain-containing protein</fullName>
    </recommendedName>
</protein>
<evidence type="ECO:0008006" key="3">
    <source>
        <dbReference type="Google" id="ProtNLM"/>
    </source>
</evidence>
<evidence type="ECO:0000313" key="2">
    <source>
        <dbReference type="EMBL" id="VDC90184.1"/>
    </source>
</evidence>
<proteinExistence type="predicted"/>
<dbReference type="Proteomes" id="UP000694005">
    <property type="component" value="Chromosome A02"/>
</dbReference>
<dbReference type="AlphaFoldDB" id="A0A3P6ASA4"/>
<sequence length="176" mass="20080">MKVRDGLSTSFWHDIWTDMGCLSDLIGAGGFIEMGIRSTATVASPVARRKKHTGWIFITWLKQFGIINDLKCPIHMISLYGSKRKKHIGPNLYFLALGLLRLGETLLNSQLTQHWIKNPVFLFQITLHSIWRERNDRRHGATPMVAGSLAKMIDRGIRNWCLMVSATGHRHYEAPL</sequence>
<dbReference type="Gramene" id="A02p33410.2_BraZ1">
    <property type="protein sequence ID" value="A02p33410.2_BraZ1.CDS"/>
    <property type="gene ID" value="A02g33410.2_BraZ1"/>
</dbReference>
<dbReference type="EMBL" id="LR031573">
    <property type="protein sequence ID" value="VDC90184.1"/>
    <property type="molecule type" value="Genomic_DNA"/>
</dbReference>
<reference evidence="2" key="1">
    <citation type="submission" date="2018-11" db="EMBL/GenBank/DDBJ databases">
        <authorList>
            <consortium name="Genoscope - CEA"/>
            <person name="William W."/>
        </authorList>
    </citation>
    <scope>NUCLEOTIDE SEQUENCE</scope>
</reference>
<gene>
    <name evidence="2" type="ORF">BRAA02T07694Z</name>
    <name evidence="1" type="ORF">BRAPAZ1V2_A02P33410.2</name>
</gene>
<name>A0A3P6ASA4_BRACM</name>
<evidence type="ECO:0000313" key="1">
    <source>
        <dbReference type="EMBL" id="CAG7894389.1"/>
    </source>
</evidence>